<dbReference type="InterPro" id="IPR050250">
    <property type="entry name" value="Macrolide_Exporter_MacB"/>
</dbReference>
<dbReference type="AlphaFoldDB" id="A0A941W0T6"/>
<sequence>MIILENIQMALQSLKTNPLRSALTLTGIAVGIGAVLYVVILGEITQQRINERLESLGSNVLLIRPGYSRLRGVRTAAIYTNLKWDEAKEIKTTSNVITLTVPTYTDQGVAEFKDQNWSTRITGTTPEYETINNDHPIEGRFFSEDELNRKSRVCLLGATVHEKLFGNLSPIGESILINSKRFTVIGLLGSKGESWHNPDNQIFIPLTTAQERLYGADYLTSILAQMRSADDYDESLFDIETILRRNHRLRPDQDNDFRVRRQDLYLSTVRETNIEIANFIIIIALVSLIVGGIGVANVMLVTVTERTREIGIRRAIGAKKFHILTQFLVEAMILGIIGGILGIVGCMGFNYFFTGIGLNIPLDWIGYSFIICFGIGSIAGLYPAFQAANKNVIDALRYE</sequence>
<evidence type="ECO:0000256" key="7">
    <source>
        <dbReference type="SAM" id="Phobius"/>
    </source>
</evidence>
<feature type="transmembrane region" description="Helical" evidence="7">
    <location>
        <begin position="279"/>
        <end position="303"/>
    </location>
</feature>
<evidence type="ECO:0000256" key="6">
    <source>
        <dbReference type="ARBA" id="ARBA00038076"/>
    </source>
</evidence>
<evidence type="ECO:0000259" key="8">
    <source>
        <dbReference type="Pfam" id="PF02687"/>
    </source>
</evidence>
<evidence type="ECO:0000256" key="5">
    <source>
        <dbReference type="ARBA" id="ARBA00023136"/>
    </source>
</evidence>
<reference evidence="10" key="1">
    <citation type="journal article" date="2021" name="ISME J.">
        <title>Fine-scale metabolic discontinuity in a stratified prokaryote microbiome of a Red Sea deep halocline.</title>
        <authorList>
            <person name="Michoud G."/>
            <person name="Ngugi D.K."/>
            <person name="Barozzi A."/>
            <person name="Merlino G."/>
            <person name="Calleja M.L."/>
            <person name="Delgado-Huertas A."/>
            <person name="Moran X.A.G."/>
            <person name="Daffonchio D."/>
        </authorList>
    </citation>
    <scope>NUCLEOTIDE SEQUENCE</scope>
    <source>
        <strain evidence="10">SuakinDeep_MAG55_1</strain>
    </source>
</reference>
<keyword evidence="2" id="KW-1003">Cell membrane</keyword>
<dbReference type="Pfam" id="PF02687">
    <property type="entry name" value="FtsX"/>
    <property type="match status" value="1"/>
</dbReference>
<gene>
    <name evidence="10" type="ORF">MAG551_00651</name>
</gene>
<dbReference type="GO" id="GO:0005524">
    <property type="term" value="F:ATP binding"/>
    <property type="evidence" value="ECO:0007669"/>
    <property type="project" value="UniProtKB-KW"/>
</dbReference>
<proteinExistence type="inferred from homology"/>
<keyword evidence="4 7" id="KW-1133">Transmembrane helix</keyword>
<accession>A0A941W0T6</accession>
<dbReference type="GO" id="GO:0005886">
    <property type="term" value="C:plasma membrane"/>
    <property type="evidence" value="ECO:0007669"/>
    <property type="project" value="UniProtKB-SubCell"/>
</dbReference>
<dbReference type="EMBL" id="JAANXD010000027">
    <property type="protein sequence ID" value="MBS1257607.1"/>
    <property type="molecule type" value="Genomic_DNA"/>
</dbReference>
<evidence type="ECO:0000256" key="3">
    <source>
        <dbReference type="ARBA" id="ARBA00022692"/>
    </source>
</evidence>
<keyword evidence="10" id="KW-0547">Nucleotide-binding</keyword>
<feature type="transmembrane region" description="Helical" evidence="7">
    <location>
        <begin position="324"/>
        <end position="352"/>
    </location>
</feature>
<evidence type="ECO:0000259" key="9">
    <source>
        <dbReference type="Pfam" id="PF12704"/>
    </source>
</evidence>
<keyword evidence="10" id="KW-0067">ATP-binding</keyword>
<dbReference type="InterPro" id="IPR025857">
    <property type="entry name" value="MacB_PCD"/>
</dbReference>
<evidence type="ECO:0000313" key="11">
    <source>
        <dbReference type="Proteomes" id="UP000722750"/>
    </source>
</evidence>
<dbReference type="PANTHER" id="PTHR30572:SF4">
    <property type="entry name" value="ABC TRANSPORTER PERMEASE YTRF"/>
    <property type="match status" value="1"/>
</dbReference>
<feature type="domain" description="ABC3 transporter permease C-terminal" evidence="8">
    <location>
        <begin position="281"/>
        <end position="391"/>
    </location>
</feature>
<feature type="transmembrane region" description="Helical" evidence="7">
    <location>
        <begin position="21"/>
        <end position="42"/>
    </location>
</feature>
<organism evidence="10 11">
    <name type="scientific">Candidatus Scalindua arabica</name>
    <dbReference type="NCBI Taxonomy" id="1127984"/>
    <lineage>
        <taxon>Bacteria</taxon>
        <taxon>Pseudomonadati</taxon>
        <taxon>Planctomycetota</taxon>
        <taxon>Candidatus Brocadiia</taxon>
        <taxon>Candidatus Brocadiales</taxon>
        <taxon>Candidatus Scalinduaceae</taxon>
        <taxon>Candidatus Scalindua</taxon>
    </lineage>
</organism>
<comment type="caution">
    <text evidence="10">The sequence shown here is derived from an EMBL/GenBank/DDBJ whole genome shotgun (WGS) entry which is preliminary data.</text>
</comment>
<dbReference type="Pfam" id="PF12704">
    <property type="entry name" value="MacB_PCD"/>
    <property type="match status" value="1"/>
</dbReference>
<evidence type="ECO:0000313" key="10">
    <source>
        <dbReference type="EMBL" id="MBS1257607.1"/>
    </source>
</evidence>
<feature type="transmembrane region" description="Helical" evidence="7">
    <location>
        <begin position="364"/>
        <end position="385"/>
    </location>
</feature>
<dbReference type="GO" id="GO:0022857">
    <property type="term" value="F:transmembrane transporter activity"/>
    <property type="evidence" value="ECO:0007669"/>
    <property type="project" value="TreeGrafter"/>
</dbReference>
<evidence type="ECO:0000256" key="4">
    <source>
        <dbReference type="ARBA" id="ARBA00022989"/>
    </source>
</evidence>
<dbReference type="PANTHER" id="PTHR30572">
    <property type="entry name" value="MEMBRANE COMPONENT OF TRANSPORTER-RELATED"/>
    <property type="match status" value="1"/>
</dbReference>
<dbReference type="Proteomes" id="UP000722750">
    <property type="component" value="Unassembled WGS sequence"/>
</dbReference>
<keyword evidence="5 7" id="KW-0472">Membrane</keyword>
<comment type="subcellular location">
    <subcellularLocation>
        <location evidence="1">Cell membrane</location>
        <topology evidence="1">Multi-pass membrane protein</topology>
    </subcellularLocation>
</comment>
<keyword evidence="3 7" id="KW-0812">Transmembrane</keyword>
<comment type="similarity">
    <text evidence="6">Belongs to the ABC-4 integral membrane protein family.</text>
</comment>
<evidence type="ECO:0000256" key="2">
    <source>
        <dbReference type="ARBA" id="ARBA00022475"/>
    </source>
</evidence>
<dbReference type="InterPro" id="IPR003838">
    <property type="entry name" value="ABC3_permease_C"/>
</dbReference>
<protein>
    <submittedName>
        <fullName evidence="10">Macrolide export ATP-binding/permease protein MacB</fullName>
    </submittedName>
</protein>
<feature type="domain" description="MacB-like periplasmic core" evidence="9">
    <location>
        <begin position="21"/>
        <end position="240"/>
    </location>
</feature>
<evidence type="ECO:0000256" key="1">
    <source>
        <dbReference type="ARBA" id="ARBA00004651"/>
    </source>
</evidence>
<name>A0A941W0T6_9BACT</name>